<sequence>MIDTKNHKPQILAPAGGKASFLAALAAGADVIYCGLKSFSARMAAENFAPGELRALTELAHKKGVKVFVALNTLVRPGEIPQVRQLVHILGREVGADALIVQDLSVVELAKQAGFKGELHLSTLGAVTFSKALGLISSALGVSRVVLPREFHIDEIKQMAQSCPPGMSLEVFVHGALCYGVSGRCYWSSYMGGKSGLRGRCVQPCRRTYTQGRSEGRWFSCLDFSVDVLTKTLLPLPQITAWKIEGRKKGPHYVYYTTTAYKMLRDHGNDPKIKKDAMGYLEQALGRKTTHYNFLPQRPYPPSGQEEQTGSGLLAGRVKSDGGRPALSPRMGLIKGDLLRIGYEDKPGHSLLRVPAAVPARGRLVLKVRGAVPAAGTPVFLIDRMEDALETMIGDLAAELTDAPCRETTSAAPDRAARQRRPASRSPEEMTVYRSLPRGRQAHSVGFWLSLEGARGAARLNAQQWLWLPPVVWQEDADRWQALVNRMVKQGARRFVLNAPWQISLFERTRNLDLWAGPFCNQANGVSIQVLAGMGFSGVIVSPELGKEDYAVIPGQSPVPLGVVVSGSLPLCVARTLPGPVREKKLFSSPRKENAWAEKHSGLVWLYPDWMVDLRPRQKILEQYGYALFIHLHHSPPPGVKIRQRPGMWNWDVGLP</sequence>
<evidence type="ECO:0000256" key="1">
    <source>
        <dbReference type="SAM" id="MobiDB-lite"/>
    </source>
</evidence>
<dbReference type="KEGG" id="dol:Dole_1030"/>
<protein>
    <submittedName>
        <fullName evidence="2">Peptidase U32</fullName>
    </submittedName>
</protein>
<dbReference type="PANTHER" id="PTHR30217:SF10">
    <property type="entry name" value="23S RRNA 5-HYDROXYCYTIDINE C2501 SYNTHASE"/>
    <property type="match status" value="1"/>
</dbReference>
<dbReference type="RefSeq" id="WP_012174458.1">
    <property type="nucleotide sequence ID" value="NC_009943.1"/>
</dbReference>
<dbReference type="Proteomes" id="UP000008561">
    <property type="component" value="Chromosome"/>
</dbReference>
<dbReference type="AlphaFoldDB" id="A8ZWY4"/>
<keyword evidence="3" id="KW-1185">Reference proteome</keyword>
<gene>
    <name evidence="2" type="ordered locus">Dole_1030</name>
</gene>
<dbReference type="eggNOG" id="COG0826">
    <property type="taxonomic scope" value="Bacteria"/>
</dbReference>
<evidence type="ECO:0000313" key="2">
    <source>
        <dbReference type="EMBL" id="ABW66840.1"/>
    </source>
</evidence>
<accession>A8ZWY4</accession>
<proteinExistence type="predicted"/>
<dbReference type="OrthoDB" id="9807498at2"/>
<dbReference type="InterPro" id="IPR001539">
    <property type="entry name" value="Peptidase_U32"/>
</dbReference>
<name>A8ZWY4_DESOH</name>
<evidence type="ECO:0000313" key="3">
    <source>
        <dbReference type="Proteomes" id="UP000008561"/>
    </source>
</evidence>
<dbReference type="InterPro" id="IPR051454">
    <property type="entry name" value="RNA/ubiquinone_mod_enzymes"/>
</dbReference>
<dbReference type="PANTHER" id="PTHR30217">
    <property type="entry name" value="PEPTIDASE U32 FAMILY"/>
    <property type="match status" value="1"/>
</dbReference>
<organism evidence="2 3">
    <name type="scientific">Desulfosudis oleivorans (strain DSM 6200 / JCM 39069 / Hxd3)</name>
    <name type="common">Desulfococcus oleovorans</name>
    <dbReference type="NCBI Taxonomy" id="96561"/>
    <lineage>
        <taxon>Bacteria</taxon>
        <taxon>Pseudomonadati</taxon>
        <taxon>Thermodesulfobacteriota</taxon>
        <taxon>Desulfobacteria</taxon>
        <taxon>Desulfobacterales</taxon>
        <taxon>Desulfosudaceae</taxon>
        <taxon>Desulfosudis</taxon>
    </lineage>
</organism>
<dbReference type="EMBL" id="CP000859">
    <property type="protein sequence ID" value="ABW66840.1"/>
    <property type="molecule type" value="Genomic_DNA"/>
</dbReference>
<reference evidence="2 3" key="1">
    <citation type="submission" date="2007-10" db="EMBL/GenBank/DDBJ databases">
        <title>Complete sequence of Desulfococcus oleovorans Hxd3.</title>
        <authorList>
            <consortium name="US DOE Joint Genome Institute"/>
            <person name="Copeland A."/>
            <person name="Lucas S."/>
            <person name="Lapidus A."/>
            <person name="Barry K."/>
            <person name="Glavina del Rio T."/>
            <person name="Dalin E."/>
            <person name="Tice H."/>
            <person name="Pitluck S."/>
            <person name="Kiss H."/>
            <person name="Brettin T."/>
            <person name="Bruce D."/>
            <person name="Detter J.C."/>
            <person name="Han C."/>
            <person name="Schmutz J."/>
            <person name="Larimer F."/>
            <person name="Land M."/>
            <person name="Hauser L."/>
            <person name="Kyrpides N."/>
            <person name="Kim E."/>
            <person name="Wawrik B."/>
            <person name="Richardson P."/>
        </authorList>
    </citation>
    <scope>NUCLEOTIDE SEQUENCE [LARGE SCALE GENOMIC DNA]</scope>
    <source>
        <strain evidence="3">DSM 6200 / JCM 39069 / Hxd3</strain>
    </source>
</reference>
<dbReference type="STRING" id="96561.Dole_1030"/>
<feature type="region of interest" description="Disordered" evidence="1">
    <location>
        <begin position="405"/>
        <end position="433"/>
    </location>
</feature>
<dbReference type="HOGENOM" id="CLU_011540_4_1_7"/>
<dbReference type="Pfam" id="PF01136">
    <property type="entry name" value="Peptidase_U32"/>
    <property type="match status" value="1"/>
</dbReference>